<evidence type="ECO:0000256" key="2">
    <source>
        <dbReference type="SAM" id="Phobius"/>
    </source>
</evidence>
<dbReference type="EMBL" id="JAUSVS010000002">
    <property type="protein sequence ID" value="MDQ0463722.1"/>
    <property type="molecule type" value="Genomic_DNA"/>
</dbReference>
<proteinExistence type="predicted"/>
<evidence type="ECO:0000256" key="1">
    <source>
        <dbReference type="SAM" id="MobiDB-lite"/>
    </source>
</evidence>
<comment type="caution">
    <text evidence="3">The sequence shown here is derived from an EMBL/GenBank/DDBJ whole genome shotgun (WGS) entry which is preliminary data.</text>
</comment>
<keyword evidence="2" id="KW-0812">Transmembrane</keyword>
<name>A0ABU0INY6_9CAUL</name>
<keyword evidence="2" id="KW-1133">Transmembrane helix</keyword>
<accession>A0ABU0INY6</accession>
<keyword evidence="4" id="KW-1185">Reference proteome</keyword>
<feature type="region of interest" description="Disordered" evidence="1">
    <location>
        <begin position="1"/>
        <end position="30"/>
    </location>
</feature>
<organism evidence="3 4">
    <name type="scientific">Caulobacter ginsengisoli</name>
    <dbReference type="NCBI Taxonomy" id="400775"/>
    <lineage>
        <taxon>Bacteria</taxon>
        <taxon>Pseudomonadati</taxon>
        <taxon>Pseudomonadota</taxon>
        <taxon>Alphaproteobacteria</taxon>
        <taxon>Caulobacterales</taxon>
        <taxon>Caulobacteraceae</taxon>
        <taxon>Caulobacter</taxon>
    </lineage>
</organism>
<evidence type="ECO:0000313" key="3">
    <source>
        <dbReference type="EMBL" id="MDQ0463722.1"/>
    </source>
</evidence>
<gene>
    <name evidence="3" type="ORF">QO010_001493</name>
</gene>
<reference evidence="3 4" key="1">
    <citation type="submission" date="2023-07" db="EMBL/GenBank/DDBJ databases">
        <title>Genomic Encyclopedia of Type Strains, Phase IV (KMG-IV): sequencing the most valuable type-strain genomes for metagenomic binning, comparative biology and taxonomic classification.</title>
        <authorList>
            <person name="Goeker M."/>
        </authorList>
    </citation>
    <scope>NUCLEOTIDE SEQUENCE [LARGE SCALE GENOMIC DNA]</scope>
    <source>
        <strain evidence="3 4">DSM 18695</strain>
    </source>
</reference>
<keyword evidence="2" id="KW-0472">Membrane</keyword>
<feature type="compositionally biased region" description="Basic and acidic residues" evidence="1">
    <location>
        <begin position="7"/>
        <end position="28"/>
    </location>
</feature>
<evidence type="ECO:0000313" key="4">
    <source>
        <dbReference type="Proteomes" id="UP001228905"/>
    </source>
</evidence>
<feature type="transmembrane region" description="Helical" evidence="2">
    <location>
        <begin position="33"/>
        <end position="54"/>
    </location>
</feature>
<sequence>MHWTQKAGEEGHVELDKTEARQGDEHSDNGPPLVVGTLAVTIIFALMLAFFWYVRTH</sequence>
<protein>
    <submittedName>
        <fullName evidence="3">Uncharacterized protein</fullName>
    </submittedName>
</protein>
<dbReference type="Proteomes" id="UP001228905">
    <property type="component" value="Unassembled WGS sequence"/>
</dbReference>
<dbReference type="RefSeq" id="WP_307347862.1">
    <property type="nucleotide sequence ID" value="NZ_JAUSVS010000002.1"/>
</dbReference>